<reference evidence="1" key="2">
    <citation type="journal article" date="2024" name="Plant">
        <title>Genomic evolution and insights into agronomic trait innovations of Sesamum species.</title>
        <authorList>
            <person name="Miao H."/>
            <person name="Wang L."/>
            <person name="Qu L."/>
            <person name="Liu H."/>
            <person name="Sun Y."/>
            <person name="Le M."/>
            <person name="Wang Q."/>
            <person name="Wei S."/>
            <person name="Zheng Y."/>
            <person name="Lin W."/>
            <person name="Duan Y."/>
            <person name="Cao H."/>
            <person name="Xiong S."/>
            <person name="Wang X."/>
            <person name="Wei L."/>
            <person name="Li C."/>
            <person name="Ma Q."/>
            <person name="Ju M."/>
            <person name="Zhao R."/>
            <person name="Li G."/>
            <person name="Mu C."/>
            <person name="Tian Q."/>
            <person name="Mei H."/>
            <person name="Zhang T."/>
            <person name="Gao T."/>
            <person name="Zhang H."/>
        </authorList>
    </citation>
    <scope>NUCLEOTIDE SEQUENCE</scope>
    <source>
        <strain evidence="1">G02</strain>
    </source>
</reference>
<organism evidence="1">
    <name type="scientific">Sesamum radiatum</name>
    <name type="common">Black benniseed</name>
    <dbReference type="NCBI Taxonomy" id="300843"/>
    <lineage>
        <taxon>Eukaryota</taxon>
        <taxon>Viridiplantae</taxon>
        <taxon>Streptophyta</taxon>
        <taxon>Embryophyta</taxon>
        <taxon>Tracheophyta</taxon>
        <taxon>Spermatophyta</taxon>
        <taxon>Magnoliopsida</taxon>
        <taxon>eudicotyledons</taxon>
        <taxon>Gunneridae</taxon>
        <taxon>Pentapetalae</taxon>
        <taxon>asterids</taxon>
        <taxon>lamiids</taxon>
        <taxon>Lamiales</taxon>
        <taxon>Pedaliaceae</taxon>
        <taxon>Sesamum</taxon>
    </lineage>
</organism>
<evidence type="ECO:0000313" key="1">
    <source>
        <dbReference type="EMBL" id="KAL0345074.1"/>
    </source>
</evidence>
<reference evidence="1" key="1">
    <citation type="submission" date="2020-06" db="EMBL/GenBank/DDBJ databases">
        <authorList>
            <person name="Li T."/>
            <person name="Hu X."/>
            <person name="Zhang T."/>
            <person name="Song X."/>
            <person name="Zhang H."/>
            <person name="Dai N."/>
            <person name="Sheng W."/>
            <person name="Hou X."/>
            <person name="Wei L."/>
        </authorList>
    </citation>
    <scope>NUCLEOTIDE SEQUENCE</scope>
    <source>
        <strain evidence="1">G02</strain>
        <tissue evidence="1">Leaf</tissue>
    </source>
</reference>
<dbReference type="AlphaFoldDB" id="A0AAW2NNK7"/>
<sequence length="74" mass="8512">MKLQDLPVVLGACCVLHNICEMRNEELSPEMRFELFDDEIIPENSVRSVNAMHTRDQIAHKLLHHNLAGTNFLL</sequence>
<evidence type="ECO:0008006" key="2">
    <source>
        <dbReference type="Google" id="ProtNLM"/>
    </source>
</evidence>
<dbReference type="EMBL" id="JACGWJ010000019">
    <property type="protein sequence ID" value="KAL0345074.1"/>
    <property type="molecule type" value="Genomic_DNA"/>
</dbReference>
<proteinExistence type="predicted"/>
<accession>A0AAW2NNK7</accession>
<gene>
    <name evidence="1" type="ORF">Sradi_4338700</name>
</gene>
<comment type="caution">
    <text evidence="1">The sequence shown here is derived from an EMBL/GenBank/DDBJ whole genome shotgun (WGS) entry which is preliminary data.</text>
</comment>
<name>A0AAW2NNK7_SESRA</name>
<protein>
    <recommendedName>
        <fullName evidence="2">DDE Tnp4 domain-containing protein</fullName>
    </recommendedName>
</protein>